<sequence>MTDFARDPMGLKLMTWNKPKKAPEAKPEAAAPAPAPAHIFVMQPYMMPHCHGYNNFYAQSYYGMPTFVQNIHPHYVVLPPAYEQEEAKPQHVCVNCNDKKKCKACVKIADSKKVYVCNPTFCNPRKARK</sequence>
<comment type="caution">
    <text evidence="1">The sequence shown here is derived from an EMBL/GenBank/DDBJ whole genome shotgun (WGS) entry which is preliminary data.</text>
</comment>
<keyword evidence="2" id="KW-1185">Reference proteome</keyword>
<accession>A0ABP9YRF3</accession>
<proteinExistence type="predicted"/>
<name>A0ABP9YRF3_9FUNG</name>
<protein>
    <submittedName>
        <fullName evidence="1">Uncharacterized protein</fullName>
    </submittedName>
</protein>
<gene>
    <name evidence="1" type="ORF">MFLAVUS_002813</name>
</gene>
<organism evidence="1 2">
    <name type="scientific">Mucor flavus</name>
    <dbReference type="NCBI Taxonomy" id="439312"/>
    <lineage>
        <taxon>Eukaryota</taxon>
        <taxon>Fungi</taxon>
        <taxon>Fungi incertae sedis</taxon>
        <taxon>Mucoromycota</taxon>
        <taxon>Mucoromycotina</taxon>
        <taxon>Mucoromycetes</taxon>
        <taxon>Mucorales</taxon>
        <taxon>Mucorineae</taxon>
        <taxon>Mucoraceae</taxon>
        <taxon>Mucor</taxon>
    </lineage>
</organism>
<evidence type="ECO:0000313" key="1">
    <source>
        <dbReference type="EMBL" id="GAA5809405.1"/>
    </source>
</evidence>
<evidence type="ECO:0000313" key="2">
    <source>
        <dbReference type="Proteomes" id="UP001473302"/>
    </source>
</evidence>
<dbReference type="Proteomes" id="UP001473302">
    <property type="component" value="Unassembled WGS sequence"/>
</dbReference>
<reference evidence="1 2" key="1">
    <citation type="submission" date="2024-04" db="EMBL/GenBank/DDBJ databases">
        <title>genome sequences of Mucor flavus KT1a and Helicostylum pulchrum KT1b strains isolated from the surface of a dry-aged beef.</title>
        <authorList>
            <person name="Toyotome T."/>
            <person name="Hosono M."/>
            <person name="Torimaru M."/>
            <person name="Fukuda K."/>
            <person name="Mikami N."/>
        </authorList>
    </citation>
    <scope>NUCLEOTIDE SEQUENCE [LARGE SCALE GENOMIC DNA]</scope>
    <source>
        <strain evidence="1 2">KT1a</strain>
    </source>
</reference>
<dbReference type="EMBL" id="BAABUK010000005">
    <property type="protein sequence ID" value="GAA5809405.1"/>
    <property type="molecule type" value="Genomic_DNA"/>
</dbReference>